<evidence type="ECO:0000313" key="2">
    <source>
        <dbReference type="Proteomes" id="UP000740926"/>
    </source>
</evidence>
<gene>
    <name evidence="1" type="ORF">G6F50_004891</name>
</gene>
<organism evidence="1 2">
    <name type="scientific">Rhizopus delemar</name>
    <dbReference type="NCBI Taxonomy" id="936053"/>
    <lineage>
        <taxon>Eukaryota</taxon>
        <taxon>Fungi</taxon>
        <taxon>Fungi incertae sedis</taxon>
        <taxon>Mucoromycota</taxon>
        <taxon>Mucoromycotina</taxon>
        <taxon>Mucoromycetes</taxon>
        <taxon>Mucorales</taxon>
        <taxon>Mucorineae</taxon>
        <taxon>Rhizopodaceae</taxon>
        <taxon>Rhizopus</taxon>
    </lineage>
</organism>
<comment type="caution">
    <text evidence="1">The sequence shown here is derived from an EMBL/GenBank/DDBJ whole genome shotgun (WGS) entry which is preliminary data.</text>
</comment>
<dbReference type="AlphaFoldDB" id="A0A9P6Z643"/>
<protein>
    <recommendedName>
        <fullName evidence="3">Arrestin C-terminal-like domain-containing protein</fullName>
    </recommendedName>
</protein>
<evidence type="ECO:0008006" key="3">
    <source>
        <dbReference type="Google" id="ProtNLM"/>
    </source>
</evidence>
<reference evidence="1 2" key="1">
    <citation type="journal article" date="2020" name="Microb. Genom.">
        <title>Genetic diversity of clinical and environmental Mucorales isolates obtained from an investigation of mucormycosis cases among solid organ transplant recipients.</title>
        <authorList>
            <person name="Nguyen M.H."/>
            <person name="Kaul D."/>
            <person name="Muto C."/>
            <person name="Cheng S.J."/>
            <person name="Richter R.A."/>
            <person name="Bruno V.M."/>
            <person name="Liu G."/>
            <person name="Beyhan S."/>
            <person name="Sundermann A.J."/>
            <person name="Mounaud S."/>
            <person name="Pasculle A.W."/>
            <person name="Nierman W.C."/>
            <person name="Driscoll E."/>
            <person name="Cumbie R."/>
            <person name="Clancy C.J."/>
            <person name="Dupont C.L."/>
        </authorList>
    </citation>
    <scope>NUCLEOTIDE SEQUENCE [LARGE SCALE GENOMIC DNA]</scope>
    <source>
        <strain evidence="1 2">GL24</strain>
    </source>
</reference>
<keyword evidence="2" id="KW-1185">Reference proteome</keyword>
<accession>A0A9P6Z643</accession>
<name>A0A9P6Z643_9FUNG</name>
<dbReference type="Proteomes" id="UP000740926">
    <property type="component" value="Unassembled WGS sequence"/>
</dbReference>
<dbReference type="EMBL" id="JAANIU010000614">
    <property type="protein sequence ID" value="KAG1571111.1"/>
    <property type="molecule type" value="Genomic_DNA"/>
</dbReference>
<evidence type="ECO:0000313" key="1">
    <source>
        <dbReference type="EMBL" id="KAG1571111.1"/>
    </source>
</evidence>
<sequence length="352" mass="40765">MSLVAYYKHWTSFLYLTLRYPTIQIYTKTPSILAGNELSGTIVIEYPSNLFGITVTMIGKEVCQHKHIFLKDTILRIDSLDMQKRLTRTIPFQYRLHHLFTGTYKKQRGGRSIEYHVQCELWYTRFGKIEHVKIKKPITVYSNVSHWLREEQALSFLFNNRQVWMDVCLPQRVWISDNTAISIHMFIQNNHPRQPLNEVKLKLTRQIGKRIKVIATNSSRAWWQPLMPRAQDELTMTIQPPSNEFSIDQQKELNISFFVQVFIRFQNEILVANLPILLVHPMSASSIRPSSTHASFLTQPPTLAITQRTLSGRIKHGLTDWMHLSLASVGSEASTIQNVTSFASEKVEIPSV</sequence>
<proteinExistence type="predicted"/>